<evidence type="ECO:0000256" key="1">
    <source>
        <dbReference type="SAM" id="SignalP"/>
    </source>
</evidence>
<protein>
    <submittedName>
        <fullName evidence="2">Uncharacterized protein</fullName>
    </submittedName>
</protein>
<feature type="chain" id="PRO_5009133560" evidence="1">
    <location>
        <begin position="25"/>
        <end position="167"/>
    </location>
</feature>
<accession>A0A1E3NWT0</accession>
<feature type="signal peptide" evidence="1">
    <location>
        <begin position="1"/>
        <end position="24"/>
    </location>
</feature>
<organism evidence="2 3">
    <name type="scientific">Wickerhamomyces anomalus (strain ATCC 58044 / CBS 1984 / NCYC 433 / NRRL Y-366-8)</name>
    <name type="common">Yeast</name>
    <name type="synonym">Hansenula anomala</name>
    <dbReference type="NCBI Taxonomy" id="683960"/>
    <lineage>
        <taxon>Eukaryota</taxon>
        <taxon>Fungi</taxon>
        <taxon>Dikarya</taxon>
        <taxon>Ascomycota</taxon>
        <taxon>Saccharomycotina</taxon>
        <taxon>Saccharomycetes</taxon>
        <taxon>Phaffomycetales</taxon>
        <taxon>Wickerhamomycetaceae</taxon>
        <taxon>Wickerhamomyces</taxon>
    </lineage>
</organism>
<dbReference type="AlphaFoldDB" id="A0A1E3NWT0"/>
<keyword evidence="1" id="KW-0732">Signal</keyword>
<keyword evidence="3" id="KW-1185">Reference proteome</keyword>
<dbReference type="GeneID" id="30201079"/>
<gene>
    <name evidence="2" type="ORF">WICANDRAFT_64930</name>
</gene>
<dbReference type="EMBL" id="KV454213">
    <property type="protein sequence ID" value="ODQ57583.1"/>
    <property type="molecule type" value="Genomic_DNA"/>
</dbReference>
<evidence type="ECO:0000313" key="2">
    <source>
        <dbReference type="EMBL" id="ODQ57583.1"/>
    </source>
</evidence>
<sequence length="167" mass="19511">MGSSRLSCARAFLILVFRAAAVHSRAKEQEIQDFYIYAKSRLSEFSKELNDSDSEIYETFDDDDDEDDDYEAYFHNLLYIIQKDVFKKAEKLCSEMSIEHSCSYGMELTKRQIAMKCIENELPFDVGLYEEFLNHGFTLNKTSTTIEPYFSTISDLIVELCKEKYMN</sequence>
<dbReference type="Proteomes" id="UP000094112">
    <property type="component" value="Unassembled WGS sequence"/>
</dbReference>
<proteinExistence type="predicted"/>
<dbReference type="RefSeq" id="XP_019036790.1">
    <property type="nucleotide sequence ID" value="XM_019183833.1"/>
</dbReference>
<name>A0A1E3NWT0_WICAA</name>
<evidence type="ECO:0000313" key="3">
    <source>
        <dbReference type="Proteomes" id="UP000094112"/>
    </source>
</evidence>
<reference evidence="2 3" key="1">
    <citation type="journal article" date="2016" name="Proc. Natl. Acad. Sci. U.S.A.">
        <title>Comparative genomics of biotechnologically important yeasts.</title>
        <authorList>
            <person name="Riley R."/>
            <person name="Haridas S."/>
            <person name="Wolfe K.H."/>
            <person name="Lopes M.R."/>
            <person name="Hittinger C.T."/>
            <person name="Goeker M."/>
            <person name="Salamov A.A."/>
            <person name="Wisecaver J.H."/>
            <person name="Long T.M."/>
            <person name="Calvey C.H."/>
            <person name="Aerts A.L."/>
            <person name="Barry K.W."/>
            <person name="Choi C."/>
            <person name="Clum A."/>
            <person name="Coughlan A.Y."/>
            <person name="Deshpande S."/>
            <person name="Douglass A.P."/>
            <person name="Hanson S.J."/>
            <person name="Klenk H.-P."/>
            <person name="LaButti K.M."/>
            <person name="Lapidus A."/>
            <person name="Lindquist E.A."/>
            <person name="Lipzen A.M."/>
            <person name="Meier-Kolthoff J.P."/>
            <person name="Ohm R.A."/>
            <person name="Otillar R.P."/>
            <person name="Pangilinan J.L."/>
            <person name="Peng Y."/>
            <person name="Rokas A."/>
            <person name="Rosa C.A."/>
            <person name="Scheuner C."/>
            <person name="Sibirny A.A."/>
            <person name="Slot J.C."/>
            <person name="Stielow J.B."/>
            <person name="Sun H."/>
            <person name="Kurtzman C.P."/>
            <person name="Blackwell M."/>
            <person name="Grigoriev I.V."/>
            <person name="Jeffries T.W."/>
        </authorList>
    </citation>
    <scope>NUCLEOTIDE SEQUENCE [LARGE SCALE GENOMIC DNA]</scope>
    <source>
        <strain evidence="3">ATCC 58044 / CBS 1984 / NCYC 433 / NRRL Y-366-8</strain>
    </source>
</reference>